<evidence type="ECO:0000256" key="4">
    <source>
        <dbReference type="ARBA" id="ARBA00022692"/>
    </source>
</evidence>
<dbReference type="InterPro" id="IPR011701">
    <property type="entry name" value="MFS"/>
</dbReference>
<accession>A0A0R1SFT4</accession>
<dbReference type="Gene3D" id="1.20.1250.20">
    <property type="entry name" value="MFS general substrate transporter like domains"/>
    <property type="match status" value="1"/>
</dbReference>
<keyword evidence="5 7" id="KW-1133">Transmembrane helix</keyword>
<evidence type="ECO:0000256" key="6">
    <source>
        <dbReference type="ARBA" id="ARBA00023136"/>
    </source>
</evidence>
<evidence type="ECO:0000259" key="8">
    <source>
        <dbReference type="PROSITE" id="PS50850"/>
    </source>
</evidence>
<dbReference type="PANTHER" id="PTHR43124">
    <property type="entry name" value="PURINE EFFLUX PUMP PBUE"/>
    <property type="match status" value="1"/>
</dbReference>
<protein>
    <submittedName>
        <fullName evidence="9">Transporter, major facilitator family protein</fullName>
    </submittedName>
</protein>
<evidence type="ECO:0000256" key="5">
    <source>
        <dbReference type="ARBA" id="ARBA00022989"/>
    </source>
</evidence>
<feature type="transmembrane region" description="Helical" evidence="7">
    <location>
        <begin position="203"/>
        <end position="222"/>
    </location>
</feature>
<proteinExistence type="predicted"/>
<sequence>MKQFKVQSFVLVLVAFILGFSEFLIVGILDDLSNQFNVPVATVGYLVTIFAMVYAISTPFITVLIGKYNLFWSLLVMMGVFTFGNGLSLVAPSFIFLAISRIVTALVSGAAISIALTFAGHIAPMSKRAWLLSWVFAGFSIASVFGVPLGTWISTNFGWRMAFLTIIVISLITLGLVFLSLPRDFKQKGSSILGQLALFKDRRIQIGMLLPMFNLAAIYVFYTYLRPIVTHQLHFSTQLLTVLLFVFGIASIFGNRASGKLTEGWGLHAMPTVYIIQFILLIMMPILFNSRWLGVGVLMILILGMPLLNSPIQIHFLQVAEQNYPQSIVLASSLNSIFSNFGIALGSATGGVIVSSLGMHAVGPGGAVYTIVTLGLVIWLNQINRNWQRNGIVTE</sequence>
<feature type="transmembrane region" description="Helical" evidence="7">
    <location>
        <begin position="234"/>
        <end position="253"/>
    </location>
</feature>
<dbReference type="PROSITE" id="PS50850">
    <property type="entry name" value="MFS"/>
    <property type="match status" value="1"/>
</dbReference>
<keyword evidence="2" id="KW-0813">Transport</keyword>
<dbReference type="EMBL" id="AZEY01000073">
    <property type="protein sequence ID" value="KRL65218.1"/>
    <property type="molecule type" value="Genomic_DNA"/>
</dbReference>
<evidence type="ECO:0000256" key="3">
    <source>
        <dbReference type="ARBA" id="ARBA00022475"/>
    </source>
</evidence>
<feature type="transmembrane region" description="Helical" evidence="7">
    <location>
        <begin position="292"/>
        <end position="308"/>
    </location>
</feature>
<dbReference type="InterPro" id="IPR050189">
    <property type="entry name" value="MFS_Efflux_Transporters"/>
</dbReference>
<dbReference type="PATRIC" id="fig|1423739.3.peg.378"/>
<feature type="transmembrane region" description="Helical" evidence="7">
    <location>
        <begin position="328"/>
        <end position="355"/>
    </location>
</feature>
<dbReference type="GO" id="GO:0022857">
    <property type="term" value="F:transmembrane transporter activity"/>
    <property type="evidence" value="ECO:0007669"/>
    <property type="project" value="InterPro"/>
</dbReference>
<evidence type="ECO:0000313" key="10">
    <source>
        <dbReference type="Proteomes" id="UP000052013"/>
    </source>
</evidence>
<keyword evidence="3" id="KW-1003">Cell membrane</keyword>
<feature type="domain" description="Major facilitator superfamily (MFS) profile" evidence="8">
    <location>
        <begin position="7"/>
        <end position="385"/>
    </location>
</feature>
<keyword evidence="6 7" id="KW-0472">Membrane</keyword>
<feature type="transmembrane region" description="Helical" evidence="7">
    <location>
        <begin position="265"/>
        <end position="286"/>
    </location>
</feature>
<dbReference type="InterPro" id="IPR020846">
    <property type="entry name" value="MFS_dom"/>
</dbReference>
<keyword evidence="4 7" id="KW-0812">Transmembrane</keyword>
<dbReference type="PANTHER" id="PTHR43124:SF3">
    <property type="entry name" value="CHLORAMPHENICOL EFFLUX PUMP RV0191"/>
    <property type="match status" value="1"/>
</dbReference>
<dbReference type="SUPFAM" id="SSF103473">
    <property type="entry name" value="MFS general substrate transporter"/>
    <property type="match status" value="1"/>
</dbReference>
<evidence type="ECO:0000256" key="2">
    <source>
        <dbReference type="ARBA" id="ARBA00022448"/>
    </source>
</evidence>
<reference evidence="9 10" key="1">
    <citation type="journal article" date="2015" name="Genome Announc.">
        <title>Expanding the biotechnology potential of lactobacilli through comparative genomics of 213 strains and associated genera.</title>
        <authorList>
            <person name="Sun Z."/>
            <person name="Harris H.M."/>
            <person name="McCann A."/>
            <person name="Guo C."/>
            <person name="Argimon S."/>
            <person name="Zhang W."/>
            <person name="Yang X."/>
            <person name="Jeffery I.B."/>
            <person name="Cooney J.C."/>
            <person name="Kagawa T.F."/>
            <person name="Liu W."/>
            <person name="Song Y."/>
            <person name="Salvetti E."/>
            <person name="Wrobel A."/>
            <person name="Rasinkangas P."/>
            <person name="Parkhill J."/>
            <person name="Rea M.C."/>
            <person name="O'Sullivan O."/>
            <person name="Ritari J."/>
            <person name="Douillard F.P."/>
            <person name="Paul Ross R."/>
            <person name="Yang R."/>
            <person name="Briner A.E."/>
            <person name="Felis G.E."/>
            <person name="de Vos W.M."/>
            <person name="Barrangou R."/>
            <person name="Klaenhammer T.R."/>
            <person name="Caufield P.W."/>
            <person name="Cui Y."/>
            <person name="Zhang H."/>
            <person name="O'Toole P.W."/>
        </authorList>
    </citation>
    <scope>NUCLEOTIDE SEQUENCE [LARGE SCALE GENOMIC DNA]</scope>
    <source>
        <strain evidence="9 10">DSM 14421</strain>
    </source>
</reference>
<evidence type="ECO:0000256" key="7">
    <source>
        <dbReference type="SAM" id="Phobius"/>
    </source>
</evidence>
<dbReference type="CDD" id="cd17324">
    <property type="entry name" value="MFS_NepI_like"/>
    <property type="match status" value="1"/>
</dbReference>
<feature type="transmembrane region" description="Helical" evidence="7">
    <location>
        <begin position="94"/>
        <end position="119"/>
    </location>
</feature>
<feature type="transmembrane region" description="Helical" evidence="7">
    <location>
        <begin position="159"/>
        <end position="182"/>
    </location>
</feature>
<feature type="transmembrane region" description="Helical" evidence="7">
    <location>
        <begin position="131"/>
        <end position="153"/>
    </location>
</feature>
<dbReference type="InterPro" id="IPR036259">
    <property type="entry name" value="MFS_trans_sf"/>
</dbReference>
<name>A0A0R1SFT4_9LACO</name>
<feature type="transmembrane region" description="Helical" evidence="7">
    <location>
        <begin position="361"/>
        <end position="380"/>
    </location>
</feature>
<gene>
    <name evidence="9" type="ORF">FC85_GL000360</name>
</gene>
<feature type="transmembrane region" description="Helical" evidence="7">
    <location>
        <begin position="68"/>
        <end position="88"/>
    </location>
</feature>
<dbReference type="Pfam" id="PF07690">
    <property type="entry name" value="MFS_1"/>
    <property type="match status" value="1"/>
</dbReference>
<dbReference type="GO" id="GO:0005886">
    <property type="term" value="C:plasma membrane"/>
    <property type="evidence" value="ECO:0007669"/>
    <property type="project" value="UniProtKB-SubCell"/>
</dbReference>
<dbReference type="Proteomes" id="UP000052013">
    <property type="component" value="Unassembled WGS sequence"/>
</dbReference>
<comment type="caution">
    <text evidence="9">The sequence shown here is derived from an EMBL/GenBank/DDBJ whole genome shotgun (WGS) entry which is preliminary data.</text>
</comment>
<evidence type="ECO:0000313" key="9">
    <source>
        <dbReference type="EMBL" id="KRL65218.1"/>
    </source>
</evidence>
<evidence type="ECO:0000256" key="1">
    <source>
        <dbReference type="ARBA" id="ARBA00004651"/>
    </source>
</evidence>
<dbReference type="RefSeq" id="WP_057864930.1">
    <property type="nucleotide sequence ID" value="NZ_AZEY01000073.1"/>
</dbReference>
<feature type="transmembrane region" description="Helical" evidence="7">
    <location>
        <begin position="35"/>
        <end position="56"/>
    </location>
</feature>
<organism evidence="9 10">
    <name type="scientific">Lentilactobacillus diolivorans DSM 14421</name>
    <dbReference type="NCBI Taxonomy" id="1423739"/>
    <lineage>
        <taxon>Bacteria</taxon>
        <taxon>Bacillati</taxon>
        <taxon>Bacillota</taxon>
        <taxon>Bacilli</taxon>
        <taxon>Lactobacillales</taxon>
        <taxon>Lactobacillaceae</taxon>
        <taxon>Lentilactobacillus</taxon>
    </lineage>
</organism>
<comment type="subcellular location">
    <subcellularLocation>
        <location evidence="1">Cell membrane</location>
        <topology evidence="1">Multi-pass membrane protein</topology>
    </subcellularLocation>
</comment>
<feature type="transmembrane region" description="Helical" evidence="7">
    <location>
        <begin position="9"/>
        <end position="29"/>
    </location>
</feature>
<dbReference type="AlphaFoldDB" id="A0A0R1SFT4"/>